<dbReference type="EMBL" id="AGCT01055614">
    <property type="protein sequence ID" value="KYP78614.1"/>
    <property type="molecule type" value="Genomic_DNA"/>
</dbReference>
<keyword evidence="2" id="KW-0808">Transferase</keyword>
<feature type="region of interest" description="Disordered" evidence="8">
    <location>
        <begin position="1090"/>
        <end position="1118"/>
    </location>
</feature>
<dbReference type="InterPro" id="IPR000477">
    <property type="entry name" value="RT_dom"/>
</dbReference>
<evidence type="ECO:0000256" key="4">
    <source>
        <dbReference type="ARBA" id="ARBA00022722"/>
    </source>
</evidence>
<dbReference type="Gene3D" id="2.40.70.10">
    <property type="entry name" value="Acid Proteases"/>
    <property type="match status" value="1"/>
</dbReference>
<dbReference type="FunFam" id="1.10.340.70:FF:000001">
    <property type="entry name" value="Retrovirus-related Pol polyprotein from transposon gypsy-like Protein"/>
    <property type="match status" value="1"/>
</dbReference>
<reference evidence="10" key="1">
    <citation type="journal article" date="2012" name="Nat. Biotechnol.">
        <title>Draft genome sequence of pigeonpea (Cajanus cajan), an orphan legume crop of resource-poor farmers.</title>
        <authorList>
            <person name="Varshney R.K."/>
            <person name="Chen W."/>
            <person name="Li Y."/>
            <person name="Bharti A.K."/>
            <person name="Saxena R.K."/>
            <person name="Schlueter J.A."/>
            <person name="Donoghue M.T."/>
            <person name="Azam S."/>
            <person name="Fan G."/>
            <person name="Whaley A.M."/>
            <person name="Farmer A.D."/>
            <person name="Sheridan J."/>
            <person name="Iwata A."/>
            <person name="Tuteja R."/>
            <person name="Penmetsa R.V."/>
            <person name="Wu W."/>
            <person name="Upadhyaya H.D."/>
            <person name="Yang S.P."/>
            <person name="Shah T."/>
            <person name="Saxena K.B."/>
            <person name="Michael T."/>
            <person name="McCombie W.R."/>
            <person name="Yang B."/>
            <person name="Zhang G."/>
            <person name="Yang H."/>
            <person name="Wang J."/>
            <person name="Spillane C."/>
            <person name="Cook D.R."/>
            <person name="May G.D."/>
            <person name="Xu X."/>
            <person name="Jackson S.A."/>
        </authorList>
    </citation>
    <scope>NUCLEOTIDE SEQUENCE [LARGE SCALE GENOMIC DNA]</scope>
</reference>
<accession>A0A151UH18</accession>
<keyword evidence="5" id="KW-0255">Endonuclease</keyword>
<dbReference type="InterPro" id="IPR056924">
    <property type="entry name" value="SH3_Tf2-1"/>
</dbReference>
<dbReference type="CDD" id="cd09274">
    <property type="entry name" value="RNase_HI_RT_Ty3"/>
    <property type="match status" value="1"/>
</dbReference>
<evidence type="ECO:0000313" key="10">
    <source>
        <dbReference type="EMBL" id="KYP78614.1"/>
    </source>
</evidence>
<dbReference type="Pfam" id="PF24626">
    <property type="entry name" value="SH3_Tf2-1"/>
    <property type="match status" value="1"/>
</dbReference>
<dbReference type="InterPro" id="IPR012337">
    <property type="entry name" value="RNaseH-like_sf"/>
</dbReference>
<dbReference type="FunFam" id="3.30.70.270:FF:000020">
    <property type="entry name" value="Transposon Tf2-6 polyprotein-like Protein"/>
    <property type="match status" value="1"/>
</dbReference>
<gene>
    <name evidence="10" type="ORF">KK1_048458</name>
</gene>
<feature type="compositionally biased region" description="Basic and acidic residues" evidence="8">
    <location>
        <begin position="232"/>
        <end position="241"/>
    </location>
</feature>
<dbReference type="OMA" id="HYSVTRE"/>
<keyword evidence="7" id="KW-0695">RNA-directed DNA polymerase</keyword>
<dbReference type="Gene3D" id="3.10.10.10">
    <property type="entry name" value="HIV Type 1 Reverse Transcriptase, subunit A, domain 1"/>
    <property type="match status" value="1"/>
</dbReference>
<dbReference type="Gene3D" id="3.30.420.10">
    <property type="entry name" value="Ribonuclease H-like superfamily/Ribonuclease H"/>
    <property type="match status" value="2"/>
</dbReference>
<dbReference type="Gramene" id="C.cajan_47402.t">
    <property type="protein sequence ID" value="C.cajan_47402.t"/>
    <property type="gene ID" value="C.cajan_47402"/>
</dbReference>
<dbReference type="Pfam" id="PF00078">
    <property type="entry name" value="RVT_1"/>
    <property type="match status" value="1"/>
</dbReference>
<evidence type="ECO:0000256" key="3">
    <source>
        <dbReference type="ARBA" id="ARBA00022695"/>
    </source>
</evidence>
<sequence length="1149" mass="131733">MFPIIFSIDKSLEVFHSLGNCSLEFLVEATSSSSSDEEEVLESEEETYPCEGDLLMVRRLIGNQSSNLDQSQGNLFHTRCKVLENTCSLIVDSGSSCDFCSSRLVNKLALTTLPHPKPYKLQWINEEGGIMVNQQVNVPISIGRYKDEILCDIVPLDASPILLGRPWQFDKKTIHEGLSNKISFHHLGKKIILCPLSPSQVSDDQLKMKAKREEDEKKEENKRKKKKGLPLKAKEGEEKVSSLEASVPPKEVSHKSHLSIKNDIKKTLLLEQPLYLLYFKETLAATNHELESLPLPNRSAYRTNPQETKEIESQVEDLLKKGWVQKSLSPCSVPFLLVPKKDGKWRMCTDCKAINNITIKYRHLIPRLDDMLDELHGAIIFSKIDLKSVYHQIRIKEGDEWKTAFKIKFGLYEWLVIPFGLTNAPSTFMRLMNHVLRDCIGKFVVVYFYDILIFSKSLGEHLGHLREVLIILRDSHLYANLEKCTFCKENVNFLGFIVGKEGVQVDPEKIKAIQDWPTLKSVGDVRSFHGLASFYRRFVKDFSTLASPLNELVKKDVPFIWGEAQEKAFNALKEKLTNAPILALPNFAQTFEVECDASSFGIGVMLHQGGHLIAYFSEKLHGATLNYPTYDKELYALIRALQVWEHYSVTREFIIHTDHESLKYIRGQRKLNKRHAKWVEYLEQFPYIIKYKKGKNNVMANALSRRHSLLFSLGSQILGFDNIKELYENDQDFQSTFTKCLENPFDGFYLLEGYLFKMGRLCIPQGSIRKLLIKESHKRGLMGHFGVDKTLSLLKCKFYWPHMRVDVQRHCSKCITCLQAKSRVMPHGLYTPLPIASSPWVDISMDFVLGLPRTQRGFDSIFVVVDCFIKMAHFIPYHKVDDASYIEKLGTKLVYSTTCHPQTDGQTEVVNRSLSTLLRVILKGNKKIWDECLPHIKFAYNRVVHKTTNLSHFEVVYGFNPLTPFDLLPLPNTTSLYHKEGVSRADFIRKYHEQVKSQIEKQIEKYAKYNNKGRKKVIFEVGDWVWLHLRNDRFPTQRKSKLNPRGDGPFQVLKKINDNAYILDLPSEYGVSSSFNVCDLTPFVGTNDMDEVEDLRSNPSQEGGDDGGPSLRHHIGPITRSMAMRVKEDEEHTTPKAMLIMCVNFGPSP</sequence>
<dbReference type="GO" id="GO:0016787">
    <property type="term" value="F:hydrolase activity"/>
    <property type="evidence" value="ECO:0007669"/>
    <property type="project" value="UniProtKB-KW"/>
</dbReference>
<evidence type="ECO:0000256" key="8">
    <source>
        <dbReference type="SAM" id="MobiDB-lite"/>
    </source>
</evidence>
<dbReference type="GO" id="GO:0004519">
    <property type="term" value="F:endonuclease activity"/>
    <property type="evidence" value="ECO:0007669"/>
    <property type="project" value="UniProtKB-KW"/>
</dbReference>
<dbReference type="Pfam" id="PF17917">
    <property type="entry name" value="RT_RNaseH"/>
    <property type="match status" value="1"/>
</dbReference>
<keyword evidence="4" id="KW-0540">Nuclease</keyword>
<feature type="compositionally biased region" description="Basic and acidic residues" evidence="8">
    <location>
        <begin position="204"/>
        <end position="222"/>
    </location>
</feature>
<dbReference type="Pfam" id="PF17921">
    <property type="entry name" value="Integrase_H2C2"/>
    <property type="match status" value="1"/>
</dbReference>
<dbReference type="SUPFAM" id="SSF56672">
    <property type="entry name" value="DNA/RNA polymerases"/>
    <property type="match status" value="1"/>
</dbReference>
<dbReference type="PANTHER" id="PTHR35046">
    <property type="entry name" value="ZINC KNUCKLE (CCHC-TYPE) FAMILY PROTEIN"/>
    <property type="match status" value="1"/>
</dbReference>
<protein>
    <recommendedName>
        <fullName evidence="1">RNA-directed DNA polymerase</fullName>
        <ecNumber evidence="1">2.7.7.49</ecNumber>
    </recommendedName>
</protein>
<comment type="caution">
    <text evidence="10">The sequence shown here is derived from an EMBL/GenBank/DDBJ whole genome shotgun (WGS) entry which is preliminary data.</text>
</comment>
<evidence type="ECO:0000256" key="5">
    <source>
        <dbReference type="ARBA" id="ARBA00022759"/>
    </source>
</evidence>
<dbReference type="EC" id="2.7.7.49" evidence="1"/>
<dbReference type="InterPro" id="IPR043502">
    <property type="entry name" value="DNA/RNA_pol_sf"/>
</dbReference>
<dbReference type="CDD" id="cd00303">
    <property type="entry name" value="retropepsin_like"/>
    <property type="match status" value="1"/>
</dbReference>
<keyword evidence="11" id="KW-1185">Reference proteome</keyword>
<dbReference type="InterPro" id="IPR021109">
    <property type="entry name" value="Peptidase_aspartic_dom_sf"/>
</dbReference>
<dbReference type="SUPFAM" id="SSF53098">
    <property type="entry name" value="Ribonuclease H-like"/>
    <property type="match status" value="1"/>
</dbReference>
<dbReference type="InterPro" id="IPR036397">
    <property type="entry name" value="RNaseH_sf"/>
</dbReference>
<organism evidence="10 11">
    <name type="scientific">Cajanus cajan</name>
    <name type="common">Pigeon pea</name>
    <name type="synonym">Cajanus indicus</name>
    <dbReference type="NCBI Taxonomy" id="3821"/>
    <lineage>
        <taxon>Eukaryota</taxon>
        <taxon>Viridiplantae</taxon>
        <taxon>Streptophyta</taxon>
        <taxon>Embryophyta</taxon>
        <taxon>Tracheophyta</taxon>
        <taxon>Spermatophyta</taxon>
        <taxon>Magnoliopsida</taxon>
        <taxon>eudicotyledons</taxon>
        <taxon>Gunneridae</taxon>
        <taxon>Pentapetalae</taxon>
        <taxon>rosids</taxon>
        <taxon>fabids</taxon>
        <taxon>Fabales</taxon>
        <taxon>Fabaceae</taxon>
        <taxon>Papilionoideae</taxon>
        <taxon>50 kb inversion clade</taxon>
        <taxon>NPAAA clade</taxon>
        <taxon>indigoferoid/millettioid clade</taxon>
        <taxon>Phaseoleae</taxon>
        <taxon>Cajanus</taxon>
    </lineage>
</organism>
<dbReference type="GO" id="GO:0003676">
    <property type="term" value="F:nucleic acid binding"/>
    <property type="evidence" value="ECO:0007669"/>
    <property type="project" value="InterPro"/>
</dbReference>
<dbReference type="InterPro" id="IPR043128">
    <property type="entry name" value="Rev_trsase/Diguanyl_cyclase"/>
</dbReference>
<keyword evidence="6" id="KW-0378">Hydrolase</keyword>
<proteinExistence type="predicted"/>
<dbReference type="PROSITE" id="PS50878">
    <property type="entry name" value="RT_POL"/>
    <property type="match status" value="1"/>
</dbReference>
<evidence type="ECO:0000256" key="2">
    <source>
        <dbReference type="ARBA" id="ARBA00022679"/>
    </source>
</evidence>
<dbReference type="Gene3D" id="3.30.70.270">
    <property type="match status" value="2"/>
</dbReference>
<evidence type="ECO:0000313" key="11">
    <source>
        <dbReference type="Proteomes" id="UP000075243"/>
    </source>
</evidence>
<keyword evidence="3" id="KW-0548">Nucleotidyltransferase</keyword>
<evidence type="ECO:0000256" key="6">
    <source>
        <dbReference type="ARBA" id="ARBA00022801"/>
    </source>
</evidence>
<feature type="domain" description="Reverse transcriptase" evidence="9">
    <location>
        <begin position="319"/>
        <end position="498"/>
    </location>
</feature>
<dbReference type="Gene3D" id="1.10.340.70">
    <property type="match status" value="1"/>
</dbReference>
<dbReference type="Proteomes" id="UP000075243">
    <property type="component" value="Unassembled WGS sequence"/>
</dbReference>
<name>A0A151UH18_CAJCA</name>
<evidence type="ECO:0000256" key="1">
    <source>
        <dbReference type="ARBA" id="ARBA00012493"/>
    </source>
</evidence>
<feature type="region of interest" description="Disordered" evidence="8">
    <location>
        <begin position="203"/>
        <end position="248"/>
    </location>
</feature>
<evidence type="ECO:0000259" key="9">
    <source>
        <dbReference type="PROSITE" id="PS50878"/>
    </source>
</evidence>
<dbReference type="InterPro" id="IPR041373">
    <property type="entry name" value="RT_RNaseH"/>
</dbReference>
<evidence type="ECO:0000256" key="7">
    <source>
        <dbReference type="ARBA" id="ARBA00022918"/>
    </source>
</evidence>
<dbReference type="AlphaFoldDB" id="A0A151UH18"/>
<dbReference type="InterPro" id="IPR041588">
    <property type="entry name" value="Integrase_H2C2"/>
</dbReference>
<dbReference type="PANTHER" id="PTHR35046:SF9">
    <property type="entry name" value="RNA-DIRECTED DNA POLYMERASE"/>
    <property type="match status" value="1"/>
</dbReference>
<dbReference type="CDD" id="cd01647">
    <property type="entry name" value="RT_LTR"/>
    <property type="match status" value="1"/>
</dbReference>
<dbReference type="GO" id="GO:0003964">
    <property type="term" value="F:RNA-directed DNA polymerase activity"/>
    <property type="evidence" value="ECO:0007669"/>
    <property type="project" value="UniProtKB-KW"/>
</dbReference>